<dbReference type="AlphaFoldDB" id="A0A8S1U8T5"/>
<dbReference type="EMBL" id="CAJJDP010000036">
    <property type="protein sequence ID" value="CAD8159126.1"/>
    <property type="molecule type" value="Genomic_DNA"/>
</dbReference>
<evidence type="ECO:0000256" key="1">
    <source>
        <dbReference type="SAM" id="Coils"/>
    </source>
</evidence>
<sequence length="155" mass="18324">MDRNQSEEEKKNQNPLDQYYNSLLFPSQGLSCYSQFLPTYSIDTCFILSQEVQSTIFQIETQMIPKKKTMEKILRISKRIQRKTKKNQNSKIIANPILNQIRDLINQVNQDTPFYRIKVVKKLKSVIENLENLLENIKHQLLVQLQDQESHIISQ</sequence>
<organism evidence="2 3">
    <name type="scientific">Paramecium octaurelia</name>
    <dbReference type="NCBI Taxonomy" id="43137"/>
    <lineage>
        <taxon>Eukaryota</taxon>
        <taxon>Sar</taxon>
        <taxon>Alveolata</taxon>
        <taxon>Ciliophora</taxon>
        <taxon>Intramacronucleata</taxon>
        <taxon>Oligohymenophorea</taxon>
        <taxon>Peniculida</taxon>
        <taxon>Parameciidae</taxon>
        <taxon>Paramecium</taxon>
    </lineage>
</organism>
<evidence type="ECO:0000313" key="2">
    <source>
        <dbReference type="EMBL" id="CAD8159126.1"/>
    </source>
</evidence>
<dbReference type="OrthoDB" id="300310at2759"/>
<comment type="caution">
    <text evidence="2">The sequence shown here is derived from an EMBL/GenBank/DDBJ whole genome shotgun (WGS) entry which is preliminary data.</text>
</comment>
<keyword evidence="3" id="KW-1185">Reference proteome</keyword>
<dbReference type="Proteomes" id="UP000683925">
    <property type="component" value="Unassembled WGS sequence"/>
</dbReference>
<dbReference type="OMA" id="YSIDTCF"/>
<proteinExistence type="predicted"/>
<gene>
    <name evidence="2" type="ORF">POCTA_138.1.T0360202</name>
</gene>
<accession>A0A8S1U8T5</accession>
<evidence type="ECO:0000313" key="3">
    <source>
        <dbReference type="Proteomes" id="UP000683925"/>
    </source>
</evidence>
<feature type="coiled-coil region" evidence="1">
    <location>
        <begin position="120"/>
        <end position="147"/>
    </location>
</feature>
<protein>
    <submittedName>
        <fullName evidence="2">Uncharacterized protein</fullName>
    </submittedName>
</protein>
<name>A0A8S1U8T5_PAROT</name>
<keyword evidence="1" id="KW-0175">Coiled coil</keyword>
<reference evidence="2" key="1">
    <citation type="submission" date="2021-01" db="EMBL/GenBank/DDBJ databases">
        <authorList>
            <consortium name="Genoscope - CEA"/>
            <person name="William W."/>
        </authorList>
    </citation>
    <scope>NUCLEOTIDE SEQUENCE</scope>
</reference>